<dbReference type="PANTHER" id="PTHR48104">
    <property type="entry name" value="METACASPASE-4"/>
    <property type="match status" value="1"/>
</dbReference>
<dbReference type="AlphaFoldDB" id="A0A8H3D979"/>
<dbReference type="InterPro" id="IPR050452">
    <property type="entry name" value="Metacaspase"/>
</dbReference>
<evidence type="ECO:0000256" key="1">
    <source>
        <dbReference type="ARBA" id="ARBA00009005"/>
    </source>
</evidence>
<evidence type="ECO:0000313" key="4">
    <source>
        <dbReference type="EMBL" id="CAE6520332.1"/>
    </source>
</evidence>
<comment type="similarity">
    <text evidence="1">Belongs to the peptidase C14B family.</text>
</comment>
<name>A0A8H3D979_9AGAM</name>
<organism evidence="4 5">
    <name type="scientific">Rhizoctonia solani</name>
    <dbReference type="NCBI Taxonomy" id="456999"/>
    <lineage>
        <taxon>Eukaryota</taxon>
        <taxon>Fungi</taxon>
        <taxon>Dikarya</taxon>
        <taxon>Basidiomycota</taxon>
        <taxon>Agaricomycotina</taxon>
        <taxon>Agaricomycetes</taxon>
        <taxon>Cantharellales</taxon>
        <taxon>Ceratobasidiaceae</taxon>
        <taxon>Rhizoctonia</taxon>
    </lineage>
</organism>
<accession>A0A8H3D979</accession>
<protein>
    <recommendedName>
        <fullName evidence="3">Peptidase C14 caspase domain-containing protein</fullName>
    </recommendedName>
</protein>
<dbReference type="Pfam" id="PF00656">
    <property type="entry name" value="Peptidase_C14"/>
    <property type="match status" value="1"/>
</dbReference>
<dbReference type="Gene3D" id="3.40.50.12660">
    <property type="match status" value="1"/>
</dbReference>
<dbReference type="EMBL" id="CAJMWY010004124">
    <property type="protein sequence ID" value="CAE6520332.1"/>
    <property type="molecule type" value="Genomic_DNA"/>
</dbReference>
<evidence type="ECO:0000259" key="3">
    <source>
        <dbReference type="Pfam" id="PF00656"/>
    </source>
</evidence>
<dbReference type="InterPro" id="IPR011600">
    <property type="entry name" value="Pept_C14_caspase"/>
</dbReference>
<gene>
    <name evidence="4" type="ORF">RDB_LOCUS154526</name>
</gene>
<evidence type="ECO:0000256" key="2">
    <source>
        <dbReference type="SAM" id="MobiDB-lite"/>
    </source>
</evidence>
<evidence type="ECO:0000313" key="5">
    <source>
        <dbReference type="Proteomes" id="UP000663861"/>
    </source>
</evidence>
<comment type="caution">
    <text evidence="4">The sequence shown here is derived from an EMBL/GenBank/DDBJ whole genome shotgun (WGS) entry which is preliminary data.</text>
</comment>
<dbReference type="GO" id="GO:0004197">
    <property type="term" value="F:cysteine-type endopeptidase activity"/>
    <property type="evidence" value="ECO:0007669"/>
    <property type="project" value="InterPro"/>
</dbReference>
<dbReference type="GO" id="GO:0006508">
    <property type="term" value="P:proteolysis"/>
    <property type="evidence" value="ECO:0007669"/>
    <property type="project" value="InterPro"/>
</dbReference>
<feature type="compositionally biased region" description="Basic and acidic residues" evidence="2">
    <location>
        <begin position="1"/>
        <end position="21"/>
    </location>
</feature>
<proteinExistence type="inferred from homology"/>
<dbReference type="GO" id="GO:0005737">
    <property type="term" value="C:cytoplasm"/>
    <property type="evidence" value="ECO:0007669"/>
    <property type="project" value="TreeGrafter"/>
</dbReference>
<dbReference type="Proteomes" id="UP000663861">
    <property type="component" value="Unassembled WGS sequence"/>
</dbReference>
<feature type="region of interest" description="Disordered" evidence="2">
    <location>
        <begin position="1"/>
        <end position="45"/>
    </location>
</feature>
<dbReference type="PANTHER" id="PTHR48104:SF30">
    <property type="entry name" value="METACASPASE-1"/>
    <property type="match status" value="1"/>
</dbReference>
<feature type="domain" description="Peptidase C14 caspase" evidence="3">
    <location>
        <begin position="119"/>
        <end position="225"/>
    </location>
</feature>
<sequence>MSEEHLDTKLQHESVFWEKSRSKPSLPSFQSKPKVEAQGQEPVVNNVNVDVPEGAEQYMPGAWIHTSEAVVSAPMPPDGEEAQKRAQSVLWEELRNAIQDGDSIPSNKAAYIPKGQVERRALLVGGQYETDARHKPLSGTPNDILNIYHMLLKHGYEKGNIRILMARAADATRYKCQPTKKNILKGLDWLVQDARKQDYRYFHFSGHGEIFESSLGKEARVIPEDRKNVKRNDTELYGVPSGGRHVAFQNIRPKDLERYCEALSAYCYENSPHAGSSCESEKWKNRHRICDEELNQIFSRLPEGCRLTCTLDVRLTFSKTIEPC</sequence>
<reference evidence="4" key="1">
    <citation type="submission" date="2021-01" db="EMBL/GenBank/DDBJ databases">
        <authorList>
            <person name="Kaushik A."/>
        </authorList>
    </citation>
    <scope>NUCLEOTIDE SEQUENCE</scope>
    <source>
        <strain evidence="4">AG4-RS23</strain>
    </source>
</reference>